<dbReference type="AlphaFoldDB" id="A0A0N8S5Z4"/>
<dbReference type="Gene3D" id="3.40.50.300">
    <property type="entry name" value="P-loop containing nucleotide triphosphate hydrolases"/>
    <property type="match status" value="1"/>
</dbReference>
<reference evidence="2 3" key="1">
    <citation type="submission" date="2015-09" db="EMBL/GenBank/DDBJ databases">
        <title>Genome announcement of multiple Pseudomonas syringae strains.</title>
        <authorList>
            <person name="Thakur S."/>
            <person name="Wang P.W."/>
            <person name="Gong Y."/>
            <person name="Weir B.S."/>
            <person name="Guttman D.S."/>
        </authorList>
    </citation>
    <scope>NUCLEOTIDE SEQUENCE [LARGE SCALE GENOMIC DNA]</scope>
    <source>
        <strain evidence="2 3">ICMP6289</strain>
    </source>
</reference>
<keyword evidence="3" id="KW-1185">Reference proteome</keyword>
<dbReference type="PATRIC" id="fig|86176.4.peg.3460"/>
<dbReference type="Proteomes" id="UP000050455">
    <property type="component" value="Unassembled WGS sequence"/>
</dbReference>
<keyword evidence="1" id="KW-1133">Transmembrane helix</keyword>
<proteinExistence type="predicted"/>
<comment type="caution">
    <text evidence="2">The sequence shown here is derived from an EMBL/GenBank/DDBJ whole genome shotgun (WGS) entry which is preliminary data.</text>
</comment>
<feature type="transmembrane region" description="Helical" evidence="1">
    <location>
        <begin position="21"/>
        <end position="42"/>
    </location>
</feature>
<accession>A0A0N8S5Z4</accession>
<dbReference type="EMBL" id="LJQT01000059">
    <property type="protein sequence ID" value="KPX94559.1"/>
    <property type="molecule type" value="Genomic_DNA"/>
</dbReference>
<name>A0A0N8S5Z4_9PSED</name>
<protein>
    <submittedName>
        <fullName evidence="2">TrbC protein</fullName>
    </submittedName>
</protein>
<dbReference type="RefSeq" id="WP_044345775.1">
    <property type="nucleotide sequence ID" value="NZ_JYHE01000229.1"/>
</dbReference>
<evidence type="ECO:0000256" key="1">
    <source>
        <dbReference type="SAM" id="Phobius"/>
    </source>
</evidence>
<gene>
    <name evidence="2" type="ORF">ALO64_03116</name>
</gene>
<sequence length="173" mass="19133">MRPNDYAVERTRLNRRVYHSALAEWLMGPGSLTLGLAGSVVGGVLYPVSLWLSLPALLVWSPVMLLEPWQMPMRMPSDMDRLDPSTQRQVTGKLLGFLPVTAMRTVMLKAAGILYMGYLRGRDAGRELWLSLDDMTRHILMFGTTGAGKTEALLGYVLGQLGYGKGLIYSDGK</sequence>
<keyword evidence="1" id="KW-0812">Transmembrane</keyword>
<evidence type="ECO:0000313" key="3">
    <source>
        <dbReference type="Proteomes" id="UP000050455"/>
    </source>
</evidence>
<organism evidence="2 3">
    <name type="scientific">Pseudomonas meliae</name>
    <dbReference type="NCBI Taxonomy" id="86176"/>
    <lineage>
        <taxon>Bacteria</taxon>
        <taxon>Pseudomonadati</taxon>
        <taxon>Pseudomonadota</taxon>
        <taxon>Gammaproteobacteria</taxon>
        <taxon>Pseudomonadales</taxon>
        <taxon>Pseudomonadaceae</taxon>
        <taxon>Pseudomonas</taxon>
    </lineage>
</organism>
<dbReference type="InterPro" id="IPR027417">
    <property type="entry name" value="P-loop_NTPase"/>
</dbReference>
<evidence type="ECO:0000313" key="2">
    <source>
        <dbReference type="EMBL" id="KPX94559.1"/>
    </source>
</evidence>
<keyword evidence="1" id="KW-0472">Membrane</keyword>
<feature type="transmembrane region" description="Helical" evidence="1">
    <location>
        <begin position="48"/>
        <end position="66"/>
    </location>
</feature>
<dbReference type="SUPFAM" id="SSF52540">
    <property type="entry name" value="P-loop containing nucleoside triphosphate hydrolases"/>
    <property type="match status" value="1"/>
</dbReference>